<comment type="caution">
    <text evidence="2">The sequence shown here is derived from an EMBL/GenBank/DDBJ whole genome shotgun (WGS) entry which is preliminary data.</text>
</comment>
<keyword evidence="3" id="KW-1185">Reference proteome</keyword>
<dbReference type="PANTHER" id="PTHR44846:SF17">
    <property type="entry name" value="GNTR-FAMILY TRANSCRIPTIONAL REGULATOR"/>
    <property type="match status" value="1"/>
</dbReference>
<dbReference type="InterPro" id="IPR028978">
    <property type="entry name" value="Chorismate_lyase_/UTRA_dom_sf"/>
</dbReference>
<name>A0ABP8TUS3_9ACTN</name>
<dbReference type="SMART" id="SM00866">
    <property type="entry name" value="UTRA"/>
    <property type="match status" value="1"/>
</dbReference>
<feature type="domain" description="UbiC transcription regulator-associated" evidence="1">
    <location>
        <begin position="137"/>
        <end position="278"/>
    </location>
</feature>
<gene>
    <name evidence="2" type="ORF">GCM10023195_62850</name>
</gene>
<proteinExistence type="predicted"/>
<accession>A0ABP8TUS3</accession>
<dbReference type="InterPro" id="IPR011663">
    <property type="entry name" value="UTRA"/>
</dbReference>
<reference evidence="3" key="1">
    <citation type="journal article" date="2019" name="Int. J. Syst. Evol. Microbiol.">
        <title>The Global Catalogue of Microorganisms (GCM) 10K type strain sequencing project: providing services to taxonomists for standard genome sequencing and annotation.</title>
        <authorList>
            <consortium name="The Broad Institute Genomics Platform"/>
            <consortium name="The Broad Institute Genome Sequencing Center for Infectious Disease"/>
            <person name="Wu L."/>
            <person name="Ma J."/>
        </authorList>
    </citation>
    <scope>NUCLEOTIDE SEQUENCE [LARGE SCALE GENOMIC DNA]</scope>
    <source>
        <strain evidence="3">JCM 17938</strain>
    </source>
</reference>
<evidence type="ECO:0000259" key="1">
    <source>
        <dbReference type="SMART" id="SM00866"/>
    </source>
</evidence>
<dbReference type="SUPFAM" id="SSF64288">
    <property type="entry name" value="Chorismate lyase-like"/>
    <property type="match status" value="1"/>
</dbReference>
<dbReference type="Proteomes" id="UP001500212">
    <property type="component" value="Unassembled WGS sequence"/>
</dbReference>
<sequence>MSHSRLREIAALTDPIERARVLGTVMAEQQALVEEAARMRRQAIAEARENGHRLEDLANTLGVSPGRISQMRKGSAARAPEPLAHVPEPLAPVPEPLATRAPEPLAERMPPVVVRRSLPTEPPASGVEWTFVSMTERDDIRTELRLLGVDREPARDHIATCLRVQPGEDVIARHRLILADDVPVRAAVSYFRVDLFADTSIVKPELLAPSLHEAVAAHGHAFGHAEETLMARPATEPETGLLRLDPGDWVVQVLRASYSTEDTPVHVLETVCAAPRHVFSVSQAGGSDQF</sequence>
<dbReference type="RefSeq" id="WP_345362749.1">
    <property type="nucleotide sequence ID" value="NZ_BAABHJ010000026.1"/>
</dbReference>
<evidence type="ECO:0000313" key="3">
    <source>
        <dbReference type="Proteomes" id="UP001500212"/>
    </source>
</evidence>
<organism evidence="2 3">
    <name type="scientific">Actinoallomurus liliacearum</name>
    <dbReference type="NCBI Taxonomy" id="1080073"/>
    <lineage>
        <taxon>Bacteria</taxon>
        <taxon>Bacillati</taxon>
        <taxon>Actinomycetota</taxon>
        <taxon>Actinomycetes</taxon>
        <taxon>Streptosporangiales</taxon>
        <taxon>Thermomonosporaceae</taxon>
        <taxon>Actinoallomurus</taxon>
    </lineage>
</organism>
<dbReference type="Pfam" id="PF07702">
    <property type="entry name" value="UTRA"/>
    <property type="match status" value="1"/>
</dbReference>
<dbReference type="Gene3D" id="3.40.1410.10">
    <property type="entry name" value="Chorismate lyase-like"/>
    <property type="match status" value="1"/>
</dbReference>
<dbReference type="EMBL" id="BAABHJ010000026">
    <property type="protein sequence ID" value="GAA4614410.1"/>
    <property type="molecule type" value="Genomic_DNA"/>
</dbReference>
<protein>
    <recommendedName>
        <fullName evidence="1">UbiC transcription regulator-associated domain-containing protein</fullName>
    </recommendedName>
</protein>
<dbReference type="InterPro" id="IPR050679">
    <property type="entry name" value="Bact_HTH_transcr_reg"/>
</dbReference>
<evidence type="ECO:0000313" key="2">
    <source>
        <dbReference type="EMBL" id="GAA4614410.1"/>
    </source>
</evidence>
<dbReference type="PANTHER" id="PTHR44846">
    <property type="entry name" value="MANNOSYL-D-GLYCERATE TRANSPORT/METABOLISM SYSTEM REPRESSOR MNGR-RELATED"/>
    <property type="match status" value="1"/>
</dbReference>